<feature type="domain" description="DnaJ homologue subfamily C member 28 conserved" evidence="1">
    <location>
        <begin position="8"/>
        <end position="75"/>
    </location>
</feature>
<name>A0A644U9B8_9ZZZZ</name>
<sequence>MAGWLEKLAERRMLKARAEGKLSGLAAEGKPLPDRTGEAFLDAGEAVGFRMMAAAGVLPEEIVLKKQVEAVRAELAAATDETARRPLMARLSELMMKQAIAEEARRKFLKG</sequence>
<evidence type="ECO:0000313" key="2">
    <source>
        <dbReference type="EMBL" id="MPL75547.1"/>
    </source>
</evidence>
<protein>
    <recommendedName>
        <fullName evidence="1">DnaJ homologue subfamily C member 28 conserved domain-containing protein</fullName>
    </recommendedName>
</protein>
<evidence type="ECO:0000259" key="1">
    <source>
        <dbReference type="Pfam" id="PF09350"/>
    </source>
</evidence>
<proteinExistence type="predicted"/>
<comment type="caution">
    <text evidence="2">The sequence shown here is derived from an EMBL/GenBank/DDBJ whole genome shotgun (WGS) entry which is preliminary data.</text>
</comment>
<dbReference type="Pfam" id="PF09350">
    <property type="entry name" value="DJC28_CD"/>
    <property type="match status" value="1"/>
</dbReference>
<accession>A0A644U9B8</accession>
<dbReference type="EMBL" id="VSSQ01000089">
    <property type="protein sequence ID" value="MPL75547.1"/>
    <property type="molecule type" value="Genomic_DNA"/>
</dbReference>
<reference evidence="2" key="1">
    <citation type="submission" date="2019-08" db="EMBL/GenBank/DDBJ databases">
        <authorList>
            <person name="Kucharzyk K."/>
            <person name="Murdoch R.W."/>
            <person name="Higgins S."/>
            <person name="Loffler F."/>
        </authorList>
    </citation>
    <scope>NUCLEOTIDE SEQUENCE</scope>
</reference>
<dbReference type="InterPro" id="IPR018961">
    <property type="entry name" value="DnaJ_homolog_subfam-C_membr-28"/>
</dbReference>
<gene>
    <name evidence="2" type="ORF">SDC9_21371</name>
</gene>
<dbReference type="AlphaFoldDB" id="A0A644U9B8"/>
<organism evidence="2">
    <name type="scientific">bioreactor metagenome</name>
    <dbReference type="NCBI Taxonomy" id="1076179"/>
    <lineage>
        <taxon>unclassified sequences</taxon>
        <taxon>metagenomes</taxon>
        <taxon>ecological metagenomes</taxon>
    </lineage>
</organism>